<gene>
    <name evidence="7" type="primary">arsA_8</name>
    <name evidence="7" type="ORF">HAHE_33190</name>
</gene>
<evidence type="ECO:0000259" key="6">
    <source>
        <dbReference type="Pfam" id="PF00884"/>
    </source>
</evidence>
<keyword evidence="4" id="KW-0106">Calcium</keyword>
<sequence>MYRYLLSLLLILMPAAAAPPNFVIIFTDDQGYGDLGCFGSEKIKTPNIDRLAKEGRRMTSFYVASSVCTPSRAALLTGCYPKRVGLHRHVLFPQSTTGLNPEKTTTIADVLKTVGYKTACVGKWHLGHHAETLPTTQGFDSYYGIPYSNDMSHPDNKSKWRGSLDPIWKAQAESFSKWNAPLVEGTEIIEAPADQRTITRRYTDRAIEFISENKDQPFFLYLAHSMPHIPLFVPDDVADPDPQNAYTCVIEHIDDQVGRIADKLRELGLDKNTYLIYTSDNGPWLQFKHHGGSAGPLRAGKGTTYEGGQRVPCVVWAPGRVPAGTESDAFTSTMDILPTIADLAGAKLPEQRIDGHNIRGSLTGKADSPRKEMVFYTARGELEGIRSGNWKFLLKNSKKKATPELYDLSSDLAESANLAKSKPEVVESLTQRMRALDKEITEHAIPVWTKP</sequence>
<evidence type="ECO:0000256" key="3">
    <source>
        <dbReference type="ARBA" id="ARBA00022801"/>
    </source>
</evidence>
<feature type="chain" id="PRO_5045275000" evidence="5">
    <location>
        <begin position="18"/>
        <end position="451"/>
    </location>
</feature>
<dbReference type="Proteomes" id="UP001374893">
    <property type="component" value="Chromosome"/>
</dbReference>
<keyword evidence="3" id="KW-0378">Hydrolase</keyword>
<dbReference type="Pfam" id="PF00884">
    <property type="entry name" value="Sulfatase"/>
    <property type="match status" value="1"/>
</dbReference>
<dbReference type="SUPFAM" id="SSF53649">
    <property type="entry name" value="Alkaline phosphatase-like"/>
    <property type="match status" value="1"/>
</dbReference>
<keyword evidence="8" id="KW-1185">Reference proteome</keyword>
<dbReference type="RefSeq" id="WP_338685999.1">
    <property type="nucleotide sequence ID" value="NZ_AP024702.1"/>
</dbReference>
<dbReference type="Gene3D" id="3.30.1120.10">
    <property type="match status" value="1"/>
</dbReference>
<dbReference type="PANTHER" id="PTHR42693">
    <property type="entry name" value="ARYLSULFATASE FAMILY MEMBER"/>
    <property type="match status" value="1"/>
</dbReference>
<dbReference type="InterPro" id="IPR050738">
    <property type="entry name" value="Sulfatase"/>
</dbReference>
<dbReference type="PROSITE" id="PS00523">
    <property type="entry name" value="SULFATASE_1"/>
    <property type="match status" value="1"/>
</dbReference>
<name>A0ABM7RNF9_9BACT</name>
<dbReference type="PANTHER" id="PTHR42693:SF53">
    <property type="entry name" value="ENDO-4-O-SULFATASE"/>
    <property type="match status" value="1"/>
</dbReference>
<evidence type="ECO:0000256" key="5">
    <source>
        <dbReference type="SAM" id="SignalP"/>
    </source>
</evidence>
<feature type="signal peptide" evidence="5">
    <location>
        <begin position="1"/>
        <end position="17"/>
    </location>
</feature>
<proteinExistence type="inferred from homology"/>
<dbReference type="InterPro" id="IPR017850">
    <property type="entry name" value="Alkaline_phosphatase_core_sf"/>
</dbReference>
<feature type="domain" description="Sulfatase N-terminal" evidence="6">
    <location>
        <begin position="20"/>
        <end position="346"/>
    </location>
</feature>
<dbReference type="InterPro" id="IPR000917">
    <property type="entry name" value="Sulfatase_N"/>
</dbReference>
<dbReference type="InterPro" id="IPR024607">
    <property type="entry name" value="Sulfatase_CS"/>
</dbReference>
<protein>
    <submittedName>
        <fullName evidence="7">Arylsulfatase</fullName>
    </submittedName>
</protein>
<keyword evidence="2" id="KW-0479">Metal-binding</keyword>
<evidence type="ECO:0000256" key="4">
    <source>
        <dbReference type="ARBA" id="ARBA00022837"/>
    </source>
</evidence>
<dbReference type="PROSITE" id="PS00149">
    <property type="entry name" value="SULFATASE_2"/>
    <property type="match status" value="1"/>
</dbReference>
<organism evidence="7 8">
    <name type="scientific">Haloferula helveola</name>
    <dbReference type="NCBI Taxonomy" id="490095"/>
    <lineage>
        <taxon>Bacteria</taxon>
        <taxon>Pseudomonadati</taxon>
        <taxon>Verrucomicrobiota</taxon>
        <taxon>Verrucomicrobiia</taxon>
        <taxon>Verrucomicrobiales</taxon>
        <taxon>Verrucomicrobiaceae</taxon>
        <taxon>Haloferula</taxon>
    </lineage>
</organism>
<evidence type="ECO:0000313" key="7">
    <source>
        <dbReference type="EMBL" id="BCX49411.1"/>
    </source>
</evidence>
<dbReference type="Gene3D" id="3.40.720.10">
    <property type="entry name" value="Alkaline Phosphatase, subunit A"/>
    <property type="match status" value="1"/>
</dbReference>
<evidence type="ECO:0000256" key="1">
    <source>
        <dbReference type="ARBA" id="ARBA00008779"/>
    </source>
</evidence>
<comment type="similarity">
    <text evidence="1">Belongs to the sulfatase family.</text>
</comment>
<evidence type="ECO:0000313" key="8">
    <source>
        <dbReference type="Proteomes" id="UP001374893"/>
    </source>
</evidence>
<dbReference type="CDD" id="cd16026">
    <property type="entry name" value="GALNS_like"/>
    <property type="match status" value="1"/>
</dbReference>
<keyword evidence="5" id="KW-0732">Signal</keyword>
<dbReference type="EMBL" id="AP024702">
    <property type="protein sequence ID" value="BCX49411.1"/>
    <property type="molecule type" value="Genomic_DNA"/>
</dbReference>
<reference evidence="7 8" key="1">
    <citation type="submission" date="2021-06" db="EMBL/GenBank/DDBJ databases">
        <title>Complete genome of Haloferula helveola possessing various polysaccharide degrading enzymes.</title>
        <authorList>
            <person name="Takami H."/>
            <person name="Huang C."/>
            <person name="Hamasaki K."/>
        </authorList>
    </citation>
    <scope>NUCLEOTIDE SEQUENCE [LARGE SCALE GENOMIC DNA]</scope>
    <source>
        <strain evidence="7 8">CN-1</strain>
    </source>
</reference>
<accession>A0ABM7RNF9</accession>
<evidence type="ECO:0000256" key="2">
    <source>
        <dbReference type="ARBA" id="ARBA00022723"/>
    </source>
</evidence>